<keyword evidence="2" id="KW-1185">Reference proteome</keyword>
<protein>
    <submittedName>
        <fullName evidence="1">Uncharacterized protein</fullName>
    </submittedName>
</protein>
<organism evidence="1 2">
    <name type="scientific">Cucumis sativus</name>
    <name type="common">Cucumber</name>
    <dbReference type="NCBI Taxonomy" id="3659"/>
    <lineage>
        <taxon>Eukaryota</taxon>
        <taxon>Viridiplantae</taxon>
        <taxon>Streptophyta</taxon>
        <taxon>Embryophyta</taxon>
        <taxon>Tracheophyta</taxon>
        <taxon>Spermatophyta</taxon>
        <taxon>Magnoliopsida</taxon>
        <taxon>eudicotyledons</taxon>
        <taxon>Gunneridae</taxon>
        <taxon>Pentapetalae</taxon>
        <taxon>rosids</taxon>
        <taxon>fabids</taxon>
        <taxon>Cucurbitales</taxon>
        <taxon>Cucurbitaceae</taxon>
        <taxon>Benincaseae</taxon>
        <taxon>Cucumis</taxon>
    </lineage>
</organism>
<dbReference type="AlphaFoldDB" id="A0A0A0L860"/>
<dbReference type="Proteomes" id="UP000029981">
    <property type="component" value="Chromosome 3"/>
</dbReference>
<name>A0A0A0L860_CUCSA</name>
<evidence type="ECO:0000313" key="1">
    <source>
        <dbReference type="EMBL" id="KGN57968.1"/>
    </source>
</evidence>
<evidence type="ECO:0000313" key="2">
    <source>
        <dbReference type="Proteomes" id="UP000029981"/>
    </source>
</evidence>
<reference evidence="1 2" key="4">
    <citation type="journal article" date="2011" name="BMC Genomics">
        <title>RNA-Seq improves annotation of protein-coding genes in the cucumber genome.</title>
        <authorList>
            <person name="Li Z."/>
            <person name="Zhang Z."/>
            <person name="Yan P."/>
            <person name="Huang S."/>
            <person name="Fei Z."/>
            <person name="Lin K."/>
        </authorList>
    </citation>
    <scope>NUCLEOTIDE SEQUENCE [LARGE SCALE GENOMIC DNA]</scope>
    <source>
        <strain evidence="2">cv. 9930</strain>
    </source>
</reference>
<accession>A0A0A0L860</accession>
<dbReference type="EMBL" id="CM002924">
    <property type="protein sequence ID" value="KGN57968.1"/>
    <property type="molecule type" value="Genomic_DNA"/>
</dbReference>
<gene>
    <name evidence="1" type="ORF">Csa_3G415130</name>
</gene>
<sequence length="109" mass="12497">MVVRVRPSMHQRLKLWLATYSLDVPTFINDEQPTDKETGTSVSDNPKYGIISIDVPSRGEDVRPLPPQPMLEPKDESIEFDVEVISPLVFPDVILKERTTRKRGIPWKL</sequence>
<reference evidence="1 2" key="2">
    <citation type="journal article" date="2009" name="PLoS ONE">
        <title>An integrated genetic and cytogenetic map of the cucumber genome.</title>
        <authorList>
            <person name="Ren Y."/>
            <person name="Zhang Z."/>
            <person name="Liu J."/>
            <person name="Staub J.E."/>
            <person name="Han Y."/>
            <person name="Cheng Z."/>
            <person name="Li X."/>
            <person name="Lu J."/>
            <person name="Miao H."/>
            <person name="Kang H."/>
            <person name="Xie B."/>
            <person name="Gu X."/>
            <person name="Wang X."/>
            <person name="Du Y."/>
            <person name="Jin W."/>
            <person name="Huang S."/>
        </authorList>
    </citation>
    <scope>NUCLEOTIDE SEQUENCE [LARGE SCALE GENOMIC DNA]</scope>
    <source>
        <strain evidence="2">cv. 9930</strain>
    </source>
</reference>
<dbReference type="Gramene" id="KGN57968">
    <property type="protein sequence ID" value="KGN57968"/>
    <property type="gene ID" value="Csa_3G415130"/>
</dbReference>
<reference evidence="1 2" key="1">
    <citation type="journal article" date="2009" name="Nat. Genet.">
        <title>The genome of the cucumber, Cucumis sativus L.</title>
        <authorList>
            <person name="Huang S."/>
            <person name="Li R."/>
            <person name="Zhang Z."/>
            <person name="Li L."/>
            <person name="Gu X."/>
            <person name="Fan W."/>
            <person name="Lucas W.J."/>
            <person name="Wang X."/>
            <person name="Xie B."/>
            <person name="Ni P."/>
            <person name="Ren Y."/>
            <person name="Zhu H."/>
            <person name="Li J."/>
            <person name="Lin K."/>
            <person name="Jin W."/>
            <person name="Fei Z."/>
            <person name="Li G."/>
            <person name="Staub J."/>
            <person name="Kilian A."/>
            <person name="van der Vossen E.A."/>
            <person name="Wu Y."/>
            <person name="Guo J."/>
            <person name="He J."/>
            <person name="Jia Z."/>
            <person name="Ren Y."/>
            <person name="Tian G."/>
            <person name="Lu Y."/>
            <person name="Ruan J."/>
            <person name="Qian W."/>
            <person name="Wang M."/>
            <person name="Huang Q."/>
            <person name="Li B."/>
            <person name="Xuan Z."/>
            <person name="Cao J."/>
            <person name="Asan"/>
            <person name="Wu Z."/>
            <person name="Zhang J."/>
            <person name="Cai Q."/>
            <person name="Bai Y."/>
            <person name="Zhao B."/>
            <person name="Han Y."/>
            <person name="Li Y."/>
            <person name="Li X."/>
            <person name="Wang S."/>
            <person name="Shi Q."/>
            <person name="Liu S."/>
            <person name="Cho W.K."/>
            <person name="Kim J.Y."/>
            <person name="Xu Y."/>
            <person name="Heller-Uszynska K."/>
            <person name="Miao H."/>
            <person name="Cheng Z."/>
            <person name="Zhang S."/>
            <person name="Wu J."/>
            <person name="Yang Y."/>
            <person name="Kang H."/>
            <person name="Li M."/>
            <person name="Liang H."/>
            <person name="Ren X."/>
            <person name="Shi Z."/>
            <person name="Wen M."/>
            <person name="Jian M."/>
            <person name="Yang H."/>
            <person name="Zhang G."/>
            <person name="Yang Z."/>
            <person name="Chen R."/>
            <person name="Liu S."/>
            <person name="Li J."/>
            <person name="Ma L."/>
            <person name="Liu H."/>
            <person name="Zhou Y."/>
            <person name="Zhao J."/>
            <person name="Fang X."/>
            <person name="Li G."/>
            <person name="Fang L."/>
            <person name="Li Y."/>
            <person name="Liu D."/>
            <person name="Zheng H."/>
            <person name="Zhang Y."/>
            <person name="Qin N."/>
            <person name="Li Z."/>
            <person name="Yang G."/>
            <person name="Yang S."/>
            <person name="Bolund L."/>
            <person name="Kristiansen K."/>
            <person name="Zheng H."/>
            <person name="Li S."/>
            <person name="Zhang X."/>
            <person name="Yang H."/>
            <person name="Wang J."/>
            <person name="Sun R."/>
            <person name="Zhang B."/>
            <person name="Jiang S."/>
            <person name="Wang J."/>
            <person name="Du Y."/>
            <person name="Li S."/>
        </authorList>
    </citation>
    <scope>NUCLEOTIDE SEQUENCE [LARGE SCALE GENOMIC DNA]</scope>
    <source>
        <strain evidence="2">cv. 9930</strain>
    </source>
</reference>
<reference evidence="1 2" key="3">
    <citation type="journal article" date="2010" name="BMC Genomics">
        <title>Transcriptome sequencing and comparative analysis of cucumber flowers with different sex types.</title>
        <authorList>
            <person name="Guo S."/>
            <person name="Zheng Y."/>
            <person name="Joung J.G."/>
            <person name="Liu S."/>
            <person name="Zhang Z."/>
            <person name="Crasta O.R."/>
            <person name="Sobral B.W."/>
            <person name="Xu Y."/>
            <person name="Huang S."/>
            <person name="Fei Z."/>
        </authorList>
    </citation>
    <scope>NUCLEOTIDE SEQUENCE [LARGE SCALE GENOMIC DNA]</scope>
    <source>
        <strain evidence="2">cv. 9930</strain>
    </source>
</reference>
<proteinExistence type="predicted"/>